<evidence type="ECO:0000256" key="3">
    <source>
        <dbReference type="ARBA" id="ARBA00022692"/>
    </source>
</evidence>
<accession>A0ABS5KI36</accession>
<feature type="transmembrane region" description="Helical" evidence="6">
    <location>
        <begin position="514"/>
        <end position="531"/>
    </location>
</feature>
<feature type="transmembrane region" description="Helical" evidence="6">
    <location>
        <begin position="654"/>
        <end position="676"/>
    </location>
</feature>
<keyword evidence="5 6" id="KW-0472">Membrane</keyword>
<comment type="caution">
    <text evidence="7">The sequence shown here is derived from an EMBL/GenBank/DDBJ whole genome shotgun (WGS) entry which is preliminary data.</text>
</comment>
<keyword evidence="3 6" id="KW-0812">Transmembrane</keyword>
<feature type="transmembrane region" description="Helical" evidence="6">
    <location>
        <begin position="620"/>
        <end position="642"/>
    </location>
</feature>
<dbReference type="InterPro" id="IPR011009">
    <property type="entry name" value="Kinase-like_dom_sf"/>
</dbReference>
<comment type="subcellular location">
    <subcellularLocation>
        <location evidence="1">Cell membrane</location>
        <topology evidence="1">Multi-pass membrane protein</topology>
    </subcellularLocation>
</comment>
<keyword evidence="4 6" id="KW-1133">Transmembrane helix</keyword>
<feature type="transmembrane region" description="Helical" evidence="6">
    <location>
        <begin position="708"/>
        <end position="730"/>
    </location>
</feature>
<dbReference type="PANTHER" id="PTHR39087">
    <property type="entry name" value="UPF0104 MEMBRANE PROTEIN MJ1595"/>
    <property type="match status" value="1"/>
</dbReference>
<feature type="transmembrane region" description="Helical" evidence="6">
    <location>
        <begin position="164"/>
        <end position="183"/>
    </location>
</feature>
<dbReference type="Proteomes" id="UP000730482">
    <property type="component" value="Unassembled WGS sequence"/>
</dbReference>
<feature type="transmembrane region" description="Helical" evidence="6">
    <location>
        <begin position="119"/>
        <end position="140"/>
    </location>
</feature>
<name>A0ABS5KI36_9ACTN</name>
<feature type="transmembrane region" description="Helical" evidence="6">
    <location>
        <begin position="773"/>
        <end position="796"/>
    </location>
</feature>
<keyword evidence="2" id="KW-1003">Cell membrane</keyword>
<dbReference type="EMBL" id="JAAFYZ010000009">
    <property type="protein sequence ID" value="MBS2546039.1"/>
    <property type="molecule type" value="Genomic_DNA"/>
</dbReference>
<feature type="transmembrane region" description="Helical" evidence="6">
    <location>
        <begin position="742"/>
        <end position="761"/>
    </location>
</feature>
<feature type="transmembrane region" description="Helical" evidence="6">
    <location>
        <begin position="578"/>
        <end position="600"/>
    </location>
</feature>
<dbReference type="RefSeq" id="WP_212007697.1">
    <property type="nucleotide sequence ID" value="NZ_JAAFYZ010000009.1"/>
</dbReference>
<dbReference type="Pfam" id="PF03706">
    <property type="entry name" value="LPG_synthase_TM"/>
    <property type="match status" value="1"/>
</dbReference>
<evidence type="ECO:0000256" key="1">
    <source>
        <dbReference type="ARBA" id="ARBA00004651"/>
    </source>
</evidence>
<evidence type="ECO:0000313" key="7">
    <source>
        <dbReference type="EMBL" id="MBS2546039.1"/>
    </source>
</evidence>
<feature type="transmembrane region" description="Helical" evidence="6">
    <location>
        <begin position="190"/>
        <end position="205"/>
    </location>
</feature>
<protein>
    <submittedName>
        <fullName evidence="7">Flippase-like domain-containing protein</fullName>
    </submittedName>
</protein>
<evidence type="ECO:0000256" key="4">
    <source>
        <dbReference type="ARBA" id="ARBA00022989"/>
    </source>
</evidence>
<evidence type="ECO:0000256" key="5">
    <source>
        <dbReference type="ARBA" id="ARBA00023136"/>
    </source>
</evidence>
<keyword evidence="8" id="KW-1185">Reference proteome</keyword>
<dbReference type="InterPro" id="IPR022791">
    <property type="entry name" value="L-PG_synthase/AglD"/>
</dbReference>
<dbReference type="SUPFAM" id="SSF56112">
    <property type="entry name" value="Protein kinase-like (PK-like)"/>
    <property type="match status" value="1"/>
</dbReference>
<organism evidence="7 8">
    <name type="scientific">Catenulispora pinistramenti</name>
    <dbReference type="NCBI Taxonomy" id="2705254"/>
    <lineage>
        <taxon>Bacteria</taxon>
        <taxon>Bacillati</taxon>
        <taxon>Actinomycetota</taxon>
        <taxon>Actinomycetes</taxon>
        <taxon>Catenulisporales</taxon>
        <taxon>Catenulisporaceae</taxon>
        <taxon>Catenulispora</taxon>
    </lineage>
</organism>
<reference evidence="7 8" key="1">
    <citation type="submission" date="2020-02" db="EMBL/GenBank/DDBJ databases">
        <title>Acidophilic actinobacteria isolated from forest soil.</title>
        <authorList>
            <person name="Golinska P."/>
        </authorList>
    </citation>
    <scope>NUCLEOTIDE SEQUENCE [LARGE SCALE GENOMIC DNA]</scope>
    <source>
        <strain evidence="7 8">NL8</strain>
    </source>
</reference>
<feature type="transmembrane region" description="Helical" evidence="6">
    <location>
        <begin position="543"/>
        <end position="566"/>
    </location>
</feature>
<proteinExistence type="predicted"/>
<evidence type="ECO:0000256" key="6">
    <source>
        <dbReference type="SAM" id="Phobius"/>
    </source>
</evidence>
<feature type="transmembrane region" description="Helical" evidence="6">
    <location>
        <begin position="86"/>
        <end position="107"/>
    </location>
</feature>
<feature type="transmembrane region" description="Helical" evidence="6">
    <location>
        <begin position="46"/>
        <end position="66"/>
    </location>
</feature>
<sequence length="821" mass="87899">MSRASENEDKPAADNDALPAKRAVTLPAPIIDEPPEPRRIRRPADLLRAVASFVFMLLFLGIGMVAGGTTRGAESDISKLSAEQKLPLGLILAVTSVLLAVVPIALAIDRLYRRDSRRVVDSVLAAAMAYLAAVGLNATVSSSHTPKAIRDALTLPTNAADNTAAFHIYLATVIAYLTIIGFSNRHNFQTATWIALIAYGVVTLIQGDATIISLAETVMLGRLIAFGWRWARGVINDRPTGEAVHQALSAAGLDPLSCRRVPAHEDVRRYVVATAGRGDVDALVLDRDQQAAGLVYRLYRRARLRGPAQRRNLLTLRRMLEQEALMSYAVTAADIATPQLLAVRDLGPDTGMLAYQLVPGRTLEQLEPEELTDGLLGRLWAMLADLHEHQLAHRRLSAHAFLIDDEGGAWLTDLRLGEIAAGTLSRRLDTAEMLTVTSLYFGYERSVAAAVTELGEDDVAAALPMLQPVILTRTTRTALKKSKGLLSNIQEAVQALHPSVEPEPVKLERFSPRTLFAVGGAALASYLLLASNYSWSSLTAVNWWWTGAAAMASVATYFAAAMALDGFVPEKLRWRRTVLSQVAASFVTLVAPAAVGGVAVNTRYLQRTGLPTRAAVTAVGAQQIMGLVQHLLLILIFGVIAGSSGDNSGGGSHASSATLISIILALALLVLLIATIPQLRRFAVNRLRPLVAGVLPRLMDVAQNPIKLATGLGGTVMLSLLYSFTLWASIQAAATDDRAAKINFAVVAFVFLTAQAAGSIVPTPGGVGGVEGALIGALTTFGHLDTVLATTAVLLFRLMTFWLPVLPGWFAYNYMTRHGEL</sequence>
<evidence type="ECO:0000256" key="2">
    <source>
        <dbReference type="ARBA" id="ARBA00022475"/>
    </source>
</evidence>
<evidence type="ECO:0000313" key="8">
    <source>
        <dbReference type="Proteomes" id="UP000730482"/>
    </source>
</evidence>
<dbReference type="PANTHER" id="PTHR39087:SF2">
    <property type="entry name" value="UPF0104 MEMBRANE PROTEIN MJ1595"/>
    <property type="match status" value="1"/>
</dbReference>
<gene>
    <name evidence="7" type="ORF">KGQ19_04080</name>
</gene>